<protein>
    <recommendedName>
        <fullName evidence="5">UDP-N-acetylmuramoyl-L-alanine--D-glutamate ligase</fullName>
    </recommendedName>
</protein>
<keyword evidence="4" id="KW-1185">Reference proteome</keyword>
<feature type="region of interest" description="Disordered" evidence="1">
    <location>
        <begin position="46"/>
        <end position="68"/>
    </location>
</feature>
<evidence type="ECO:0008006" key="5">
    <source>
        <dbReference type="Google" id="ProtNLM"/>
    </source>
</evidence>
<evidence type="ECO:0000313" key="4">
    <source>
        <dbReference type="Proteomes" id="UP000609651"/>
    </source>
</evidence>
<sequence length="68" mass="7005">MNAPAIASGSSVTVMGLGTHGGGAGAVRYLCREGANVTLTDRRTAEELAEPLSKNSRTKYDGRSHLGS</sequence>
<name>A0ABX1VIR0_9PLAN</name>
<dbReference type="EMBL" id="WTPX01000245">
    <property type="protein sequence ID" value="NNJ27971.1"/>
    <property type="molecule type" value="Genomic_DNA"/>
</dbReference>
<proteinExistence type="predicted"/>
<evidence type="ECO:0000313" key="3">
    <source>
        <dbReference type="EMBL" id="NNJ27971.1"/>
    </source>
</evidence>
<evidence type="ECO:0000313" key="2">
    <source>
        <dbReference type="EMBL" id="NNJ27970.1"/>
    </source>
</evidence>
<reference evidence="3 4" key="1">
    <citation type="journal article" date="2020" name="Syst. Appl. Microbiol.">
        <title>Alienimonas chondri sp. nov., a novel planctomycete isolated from the biofilm of the red alga Chondrus crispus.</title>
        <authorList>
            <person name="Vitorino I."/>
            <person name="Albuquerque L."/>
            <person name="Wiegand S."/>
            <person name="Kallscheuer N."/>
            <person name="da Costa M.S."/>
            <person name="Lobo-da-Cunha A."/>
            <person name="Jogler C."/>
            <person name="Lage O.M."/>
        </authorList>
    </citation>
    <scope>NUCLEOTIDE SEQUENCE [LARGE SCALE GENOMIC DNA]</scope>
    <source>
        <strain evidence="3 4">LzC2</strain>
    </source>
</reference>
<dbReference type="Proteomes" id="UP000609651">
    <property type="component" value="Unassembled WGS sequence"/>
</dbReference>
<evidence type="ECO:0000256" key="1">
    <source>
        <dbReference type="SAM" id="MobiDB-lite"/>
    </source>
</evidence>
<organism evidence="3 4">
    <name type="scientific">Alienimonas chondri</name>
    <dbReference type="NCBI Taxonomy" id="2681879"/>
    <lineage>
        <taxon>Bacteria</taxon>
        <taxon>Pseudomonadati</taxon>
        <taxon>Planctomycetota</taxon>
        <taxon>Planctomycetia</taxon>
        <taxon>Planctomycetales</taxon>
        <taxon>Planctomycetaceae</taxon>
        <taxon>Alienimonas</taxon>
    </lineage>
</organism>
<dbReference type="Gene3D" id="3.40.50.720">
    <property type="entry name" value="NAD(P)-binding Rossmann-like Domain"/>
    <property type="match status" value="1"/>
</dbReference>
<dbReference type="EMBL" id="WTPX01000245">
    <property type="protein sequence ID" value="NNJ27970.1"/>
    <property type="molecule type" value="Genomic_DNA"/>
</dbReference>
<accession>A0ABX1VIR0</accession>
<gene>
    <name evidence="2" type="ORF">LzC2_40810</name>
    <name evidence="3" type="ORF">LzC2_40820</name>
</gene>
<comment type="caution">
    <text evidence="3">The sequence shown here is derived from an EMBL/GenBank/DDBJ whole genome shotgun (WGS) entry which is preliminary data.</text>
</comment>
<feature type="compositionally biased region" description="Basic and acidic residues" evidence="1">
    <location>
        <begin position="58"/>
        <end position="68"/>
    </location>
</feature>
<dbReference type="RefSeq" id="WP_206678835.1">
    <property type="nucleotide sequence ID" value="NZ_WTPX01000245.1"/>
</dbReference>